<sequence length="53" mass="6482">MLTLDFSFCFRWRIQRRTTPGHPGHSGHSERRRRLRMSNMRRWSNLGVSFIYS</sequence>
<accession>A0AAW2FC50</accession>
<proteinExistence type="predicted"/>
<keyword evidence="2" id="KW-1185">Reference proteome</keyword>
<name>A0AAW2FC50_9HYME</name>
<comment type="caution">
    <text evidence="1">The sequence shown here is derived from an EMBL/GenBank/DDBJ whole genome shotgun (WGS) entry which is preliminary data.</text>
</comment>
<dbReference type="AlphaFoldDB" id="A0AAW2FC50"/>
<dbReference type="EMBL" id="JADYXP020000013">
    <property type="protein sequence ID" value="KAL0111720.1"/>
    <property type="molecule type" value="Genomic_DNA"/>
</dbReference>
<gene>
    <name evidence="1" type="ORF">PUN28_013129</name>
</gene>
<evidence type="ECO:0000313" key="1">
    <source>
        <dbReference type="EMBL" id="KAL0111720.1"/>
    </source>
</evidence>
<reference evidence="1 2" key="1">
    <citation type="submission" date="2023-03" db="EMBL/GenBank/DDBJ databases">
        <title>High recombination rates correlate with genetic variation in Cardiocondyla obscurior ants.</title>
        <authorList>
            <person name="Errbii M."/>
        </authorList>
    </citation>
    <scope>NUCLEOTIDE SEQUENCE [LARGE SCALE GENOMIC DNA]</scope>
    <source>
        <strain evidence="1">Alpha-2009</strain>
        <tissue evidence="1">Whole body</tissue>
    </source>
</reference>
<dbReference type="Proteomes" id="UP001430953">
    <property type="component" value="Unassembled WGS sequence"/>
</dbReference>
<protein>
    <submittedName>
        <fullName evidence="1">Uncharacterized protein</fullName>
    </submittedName>
</protein>
<evidence type="ECO:0000313" key="2">
    <source>
        <dbReference type="Proteomes" id="UP001430953"/>
    </source>
</evidence>
<organism evidence="1 2">
    <name type="scientific">Cardiocondyla obscurior</name>
    <dbReference type="NCBI Taxonomy" id="286306"/>
    <lineage>
        <taxon>Eukaryota</taxon>
        <taxon>Metazoa</taxon>
        <taxon>Ecdysozoa</taxon>
        <taxon>Arthropoda</taxon>
        <taxon>Hexapoda</taxon>
        <taxon>Insecta</taxon>
        <taxon>Pterygota</taxon>
        <taxon>Neoptera</taxon>
        <taxon>Endopterygota</taxon>
        <taxon>Hymenoptera</taxon>
        <taxon>Apocrita</taxon>
        <taxon>Aculeata</taxon>
        <taxon>Formicoidea</taxon>
        <taxon>Formicidae</taxon>
        <taxon>Myrmicinae</taxon>
        <taxon>Cardiocondyla</taxon>
    </lineage>
</organism>